<dbReference type="Pfam" id="PF02517">
    <property type="entry name" value="Rce1-like"/>
    <property type="match status" value="1"/>
</dbReference>
<feature type="region of interest" description="Disordered" evidence="1">
    <location>
        <begin position="1"/>
        <end position="21"/>
    </location>
</feature>
<feature type="transmembrane region" description="Helical" evidence="2">
    <location>
        <begin position="84"/>
        <end position="104"/>
    </location>
</feature>
<feature type="transmembrane region" description="Helical" evidence="2">
    <location>
        <begin position="224"/>
        <end position="241"/>
    </location>
</feature>
<dbReference type="PANTHER" id="PTHR43592">
    <property type="entry name" value="CAAX AMINO TERMINAL PROTEASE"/>
    <property type="match status" value="1"/>
</dbReference>
<keyword evidence="2" id="KW-0812">Transmembrane</keyword>
<dbReference type="Proteomes" id="UP000604083">
    <property type="component" value="Unassembled WGS sequence"/>
</dbReference>
<reference evidence="4" key="1">
    <citation type="submission" date="2021-01" db="EMBL/GenBank/DDBJ databases">
        <title>Modified the classification status of verrucomicrobia.</title>
        <authorList>
            <person name="Feng X."/>
        </authorList>
    </citation>
    <scope>NUCLEOTIDE SEQUENCE</scope>
    <source>
        <strain evidence="4">KCTC 12986</strain>
    </source>
</reference>
<evidence type="ECO:0000256" key="1">
    <source>
        <dbReference type="SAM" id="MobiDB-lite"/>
    </source>
</evidence>
<evidence type="ECO:0000259" key="3">
    <source>
        <dbReference type="Pfam" id="PF02517"/>
    </source>
</evidence>
<keyword evidence="2" id="KW-1133">Transmembrane helix</keyword>
<dbReference type="RefSeq" id="WP_200392621.1">
    <property type="nucleotide sequence ID" value="NZ_JAENIO010000043.1"/>
</dbReference>
<organism evidence="4 5">
    <name type="scientific">Roseibacillus ishigakijimensis</name>
    <dbReference type="NCBI Taxonomy" id="454146"/>
    <lineage>
        <taxon>Bacteria</taxon>
        <taxon>Pseudomonadati</taxon>
        <taxon>Verrucomicrobiota</taxon>
        <taxon>Verrucomicrobiia</taxon>
        <taxon>Verrucomicrobiales</taxon>
        <taxon>Verrucomicrobiaceae</taxon>
        <taxon>Roseibacillus</taxon>
    </lineage>
</organism>
<gene>
    <name evidence="4" type="ORF">JIN78_14055</name>
</gene>
<dbReference type="GO" id="GO:0008237">
    <property type="term" value="F:metallopeptidase activity"/>
    <property type="evidence" value="ECO:0007669"/>
    <property type="project" value="UniProtKB-KW"/>
</dbReference>
<dbReference type="AlphaFoldDB" id="A0A934VLZ2"/>
<keyword evidence="5" id="KW-1185">Reference proteome</keyword>
<comment type="caution">
    <text evidence="4">The sequence shown here is derived from an EMBL/GenBank/DDBJ whole genome shotgun (WGS) entry which is preliminary data.</text>
</comment>
<dbReference type="InterPro" id="IPR003675">
    <property type="entry name" value="Rce1/LyrA-like_dom"/>
</dbReference>
<evidence type="ECO:0000313" key="4">
    <source>
        <dbReference type="EMBL" id="MBK1835189.1"/>
    </source>
</evidence>
<accession>A0A934VLZ2</accession>
<feature type="domain" description="CAAX prenyl protease 2/Lysostaphin resistance protein A-like" evidence="3">
    <location>
        <begin position="171"/>
        <end position="260"/>
    </location>
</feature>
<keyword evidence="4" id="KW-0378">Hydrolase</keyword>
<proteinExistence type="predicted"/>
<keyword evidence="4" id="KW-0645">Protease</keyword>
<feature type="compositionally biased region" description="Pro residues" evidence="1">
    <location>
        <begin position="8"/>
        <end position="17"/>
    </location>
</feature>
<keyword evidence="2" id="KW-0472">Membrane</keyword>
<evidence type="ECO:0000256" key="2">
    <source>
        <dbReference type="SAM" id="Phobius"/>
    </source>
</evidence>
<dbReference type="EMBL" id="JAENIO010000043">
    <property type="protein sequence ID" value="MBK1835189.1"/>
    <property type="molecule type" value="Genomic_DNA"/>
</dbReference>
<feature type="transmembrane region" description="Helical" evidence="2">
    <location>
        <begin position="200"/>
        <end position="217"/>
    </location>
</feature>
<dbReference type="GO" id="GO:0004175">
    <property type="term" value="F:endopeptidase activity"/>
    <property type="evidence" value="ECO:0007669"/>
    <property type="project" value="UniProtKB-ARBA"/>
</dbReference>
<dbReference type="PANTHER" id="PTHR43592:SF15">
    <property type="entry name" value="CAAX AMINO TERMINAL PROTEASE FAMILY PROTEIN"/>
    <property type="match status" value="1"/>
</dbReference>
<name>A0A934VLZ2_9BACT</name>
<dbReference type="GO" id="GO:0080120">
    <property type="term" value="P:CAAX-box protein maturation"/>
    <property type="evidence" value="ECO:0007669"/>
    <property type="project" value="UniProtKB-ARBA"/>
</dbReference>
<protein>
    <submittedName>
        <fullName evidence="4">CPBP family intramembrane metalloprotease</fullName>
    </submittedName>
</protein>
<evidence type="ECO:0000313" key="5">
    <source>
        <dbReference type="Proteomes" id="UP000604083"/>
    </source>
</evidence>
<keyword evidence="4" id="KW-0482">Metalloprotease</keyword>
<feature type="transmembrane region" description="Helical" evidence="2">
    <location>
        <begin position="124"/>
        <end position="147"/>
    </location>
</feature>
<feature type="transmembrane region" description="Helical" evidence="2">
    <location>
        <begin position="247"/>
        <end position="269"/>
    </location>
</feature>
<sequence length="302" mass="33118">MSDQNRPVAPPQPPPVPDFSSLPAEPRPWGPWWSILWGFVVICVWQIAQIATLMVLSLLEQGPAGLSGEALNSFMENAMQDGDAVGLMSFFSALVACAMIVAIVKVRGISLAEGLALRAPRHWWMWLLVPPFWFAGVTLIGLLVENFQSDKSALDQEQIAGMVAGADFLGYLLLGVAVGAPLFEEFLFRGLLHEGLRQTVIGRWGAMVLTALVFSLMHAQYQDPAAFVMLFFLGCLFTLARELSGSLWIAVALHALQNAMVTTMMFLVLNGHIPESQLPDEMKQMLEDMEKSTPAEVSSETL</sequence>
<feature type="transmembrane region" description="Helical" evidence="2">
    <location>
        <begin position="159"/>
        <end position="180"/>
    </location>
</feature>
<feature type="transmembrane region" description="Helical" evidence="2">
    <location>
        <begin position="35"/>
        <end position="59"/>
    </location>
</feature>